<proteinExistence type="predicted"/>
<dbReference type="EMBL" id="VSSQ01131648">
    <property type="protein sequence ID" value="MPN58660.1"/>
    <property type="molecule type" value="Genomic_DNA"/>
</dbReference>
<evidence type="ECO:0000313" key="2">
    <source>
        <dbReference type="EMBL" id="MPN58660.1"/>
    </source>
</evidence>
<keyword evidence="1" id="KW-0472">Membrane</keyword>
<protein>
    <recommendedName>
        <fullName evidence="3">Transmembrane protein</fullName>
    </recommendedName>
</protein>
<dbReference type="AlphaFoldDB" id="A0A645J695"/>
<organism evidence="2">
    <name type="scientific">bioreactor metagenome</name>
    <dbReference type="NCBI Taxonomy" id="1076179"/>
    <lineage>
        <taxon>unclassified sequences</taxon>
        <taxon>metagenomes</taxon>
        <taxon>ecological metagenomes</taxon>
    </lineage>
</organism>
<reference evidence="2" key="1">
    <citation type="submission" date="2019-08" db="EMBL/GenBank/DDBJ databases">
        <authorList>
            <person name="Kucharzyk K."/>
            <person name="Murdoch R.W."/>
            <person name="Higgins S."/>
            <person name="Loffler F."/>
        </authorList>
    </citation>
    <scope>NUCLEOTIDE SEQUENCE</scope>
</reference>
<accession>A0A645J695</accession>
<keyword evidence="1" id="KW-1133">Transmembrane helix</keyword>
<evidence type="ECO:0008006" key="3">
    <source>
        <dbReference type="Google" id="ProtNLM"/>
    </source>
</evidence>
<name>A0A645J695_9ZZZZ</name>
<gene>
    <name evidence="2" type="ORF">SDC9_206371</name>
</gene>
<sequence length="69" mass="7919">MIDDVTTVVHFHGYPSIAISSLVLMEYVSDLFPYLVVLVLVLHVLDVVIVLRTGKLCYLQQQRQLEFMP</sequence>
<feature type="transmembrane region" description="Helical" evidence="1">
    <location>
        <begin position="31"/>
        <end position="51"/>
    </location>
</feature>
<comment type="caution">
    <text evidence="2">The sequence shown here is derived from an EMBL/GenBank/DDBJ whole genome shotgun (WGS) entry which is preliminary data.</text>
</comment>
<keyword evidence="1" id="KW-0812">Transmembrane</keyword>
<evidence type="ECO:0000256" key="1">
    <source>
        <dbReference type="SAM" id="Phobius"/>
    </source>
</evidence>